<sequence>MYKLLRETVVETTMEKAWDFIRNPANLNLITPDDMRFEIRSALPETMHEGMLVEYRVKIPGMGMQPWLSELKHIVEGRSFVDEQKIGPYKLWYHLHRLEPCDGGVNFIDQITYEVPFGLAGKIAHALFIRKTLERIFDYREKQFLSVFQ</sequence>
<organism evidence="1 2">
    <name type="scientific">Pontiella desulfatans</name>
    <dbReference type="NCBI Taxonomy" id="2750659"/>
    <lineage>
        <taxon>Bacteria</taxon>
        <taxon>Pseudomonadati</taxon>
        <taxon>Kiritimatiellota</taxon>
        <taxon>Kiritimatiellia</taxon>
        <taxon>Kiritimatiellales</taxon>
        <taxon>Pontiellaceae</taxon>
        <taxon>Pontiella</taxon>
    </lineage>
</organism>
<dbReference type="CDD" id="cd07820">
    <property type="entry name" value="SRPBCC_3"/>
    <property type="match status" value="1"/>
</dbReference>
<dbReference type="AlphaFoldDB" id="A0A6C2TVM7"/>
<dbReference type="RefSeq" id="WP_136077343.1">
    <property type="nucleotide sequence ID" value="NZ_CAAHFG010000001.1"/>
</dbReference>
<reference evidence="1 2" key="1">
    <citation type="submission" date="2019-04" db="EMBL/GenBank/DDBJ databases">
        <authorList>
            <person name="Van Vliet M D."/>
        </authorList>
    </citation>
    <scope>NUCLEOTIDE SEQUENCE [LARGE SCALE GENOMIC DNA]</scope>
    <source>
        <strain evidence="1 2">F1</strain>
    </source>
</reference>
<name>A0A6C2TVM7_PONDE</name>
<evidence type="ECO:0000313" key="1">
    <source>
        <dbReference type="EMBL" id="VGO11597.1"/>
    </source>
</evidence>
<dbReference type="Proteomes" id="UP000366872">
    <property type="component" value="Unassembled WGS sequence"/>
</dbReference>
<dbReference type="Gene3D" id="3.30.530.20">
    <property type="match status" value="1"/>
</dbReference>
<protein>
    <recommendedName>
        <fullName evidence="3">Coenzyme Q-binding protein COQ10 START domain-containing protein</fullName>
    </recommendedName>
</protein>
<accession>A0A6C2TVM7</accession>
<proteinExistence type="predicted"/>
<gene>
    <name evidence="1" type="ORF">PDESU_00142</name>
</gene>
<evidence type="ECO:0000313" key="2">
    <source>
        <dbReference type="Proteomes" id="UP000366872"/>
    </source>
</evidence>
<keyword evidence="2" id="KW-1185">Reference proteome</keyword>
<evidence type="ECO:0008006" key="3">
    <source>
        <dbReference type="Google" id="ProtNLM"/>
    </source>
</evidence>
<dbReference type="InterPro" id="IPR023393">
    <property type="entry name" value="START-like_dom_sf"/>
</dbReference>
<dbReference type="EMBL" id="CAAHFG010000001">
    <property type="protein sequence ID" value="VGO11597.1"/>
    <property type="molecule type" value="Genomic_DNA"/>
</dbReference>
<dbReference type="SUPFAM" id="SSF55961">
    <property type="entry name" value="Bet v1-like"/>
    <property type="match status" value="1"/>
</dbReference>